<keyword evidence="2" id="KW-1185">Reference proteome</keyword>
<reference evidence="1 2" key="1">
    <citation type="submission" date="2024-02" db="EMBL/GenBank/DDBJ databases">
        <authorList>
            <person name="Chen Y."/>
            <person name="Shah S."/>
            <person name="Dougan E. K."/>
            <person name="Thang M."/>
            <person name="Chan C."/>
        </authorList>
    </citation>
    <scope>NUCLEOTIDE SEQUENCE [LARGE SCALE GENOMIC DNA]</scope>
</reference>
<dbReference type="Proteomes" id="UP001642484">
    <property type="component" value="Unassembled WGS sequence"/>
</dbReference>
<protein>
    <submittedName>
        <fullName evidence="1">Uncharacterized protein</fullName>
    </submittedName>
</protein>
<gene>
    <name evidence="1" type="ORF">CCMP2556_LOCUS50937</name>
</gene>
<comment type="caution">
    <text evidence="1">The sequence shown here is derived from an EMBL/GenBank/DDBJ whole genome shotgun (WGS) entry which is preliminary data.</text>
</comment>
<dbReference type="EMBL" id="CAXAMN010027228">
    <property type="protein sequence ID" value="CAK9109408.1"/>
    <property type="molecule type" value="Genomic_DNA"/>
</dbReference>
<feature type="non-terminal residue" evidence="1">
    <location>
        <position position="54"/>
    </location>
</feature>
<evidence type="ECO:0000313" key="1">
    <source>
        <dbReference type="EMBL" id="CAK9109408.1"/>
    </source>
</evidence>
<sequence length="54" mass="6077">TEDTLAFAPKMRRTARPRAGLDRRRTAMMTRMPRAQLVRSTGSTNVAPKMLFVG</sequence>
<evidence type="ECO:0000313" key="2">
    <source>
        <dbReference type="Proteomes" id="UP001642484"/>
    </source>
</evidence>
<organism evidence="1 2">
    <name type="scientific">Durusdinium trenchii</name>
    <dbReference type="NCBI Taxonomy" id="1381693"/>
    <lineage>
        <taxon>Eukaryota</taxon>
        <taxon>Sar</taxon>
        <taxon>Alveolata</taxon>
        <taxon>Dinophyceae</taxon>
        <taxon>Suessiales</taxon>
        <taxon>Symbiodiniaceae</taxon>
        <taxon>Durusdinium</taxon>
    </lineage>
</organism>
<feature type="non-terminal residue" evidence="1">
    <location>
        <position position="1"/>
    </location>
</feature>
<proteinExistence type="predicted"/>
<accession>A0ABP0SAL4</accession>
<name>A0ABP0SAL4_9DINO</name>